<dbReference type="EMBL" id="KQ086104">
    <property type="protein sequence ID" value="KLO08142.1"/>
    <property type="molecule type" value="Genomic_DNA"/>
</dbReference>
<evidence type="ECO:0000313" key="2">
    <source>
        <dbReference type="Proteomes" id="UP000053477"/>
    </source>
</evidence>
<evidence type="ECO:0000313" key="1">
    <source>
        <dbReference type="EMBL" id="KLO08142.1"/>
    </source>
</evidence>
<gene>
    <name evidence="1" type="ORF">SCHPADRAFT_619124</name>
</gene>
<name>A0A0H2R9T5_9AGAM</name>
<keyword evidence="2" id="KW-1185">Reference proteome</keyword>
<reference evidence="1 2" key="1">
    <citation type="submission" date="2015-04" db="EMBL/GenBank/DDBJ databases">
        <title>Complete genome sequence of Schizopora paradoxa KUC8140, a cosmopolitan wood degrader in East Asia.</title>
        <authorList>
            <consortium name="DOE Joint Genome Institute"/>
            <person name="Min B."/>
            <person name="Park H."/>
            <person name="Jang Y."/>
            <person name="Kim J.-J."/>
            <person name="Kim K.H."/>
            <person name="Pangilinan J."/>
            <person name="Lipzen A."/>
            <person name="Riley R."/>
            <person name="Grigoriev I.V."/>
            <person name="Spatafora J.W."/>
            <person name="Choi I.-G."/>
        </authorList>
    </citation>
    <scope>NUCLEOTIDE SEQUENCE [LARGE SCALE GENOMIC DNA]</scope>
    <source>
        <strain evidence="1 2">KUC8140</strain>
    </source>
</reference>
<accession>A0A0H2R9T5</accession>
<organism evidence="1 2">
    <name type="scientific">Schizopora paradoxa</name>
    <dbReference type="NCBI Taxonomy" id="27342"/>
    <lineage>
        <taxon>Eukaryota</taxon>
        <taxon>Fungi</taxon>
        <taxon>Dikarya</taxon>
        <taxon>Basidiomycota</taxon>
        <taxon>Agaricomycotina</taxon>
        <taxon>Agaricomycetes</taxon>
        <taxon>Hymenochaetales</taxon>
        <taxon>Schizoporaceae</taxon>
        <taxon>Schizopora</taxon>
    </lineage>
</organism>
<dbReference type="Proteomes" id="UP000053477">
    <property type="component" value="Unassembled WGS sequence"/>
</dbReference>
<proteinExistence type="predicted"/>
<sequence length="140" mass="15384">MRTRARLFSLKKERRCGEDRKTSVWLPVVAILSLASVALPGLGSRTGAPFERNQKVSSVLLLLIPVTRSDQYLLAKHAVGPSASNNRAAIAPIDPCLRCSKATIRDDELFLSPYTRHLTWFLSQGCICLGSLPEAPLPRS</sequence>
<protein>
    <submittedName>
        <fullName evidence="1">Uncharacterized protein</fullName>
    </submittedName>
</protein>
<dbReference type="InParanoid" id="A0A0H2R9T5"/>
<dbReference type="AlphaFoldDB" id="A0A0H2R9T5"/>